<evidence type="ECO:0000256" key="1">
    <source>
        <dbReference type="ARBA" id="ARBA00010923"/>
    </source>
</evidence>
<dbReference type="Gene3D" id="3.90.220.20">
    <property type="entry name" value="DNA methylase specificity domains"/>
    <property type="match status" value="2"/>
</dbReference>
<keyword evidence="5" id="KW-0255">Endonuclease</keyword>
<dbReference type="InterPro" id="IPR000055">
    <property type="entry name" value="Restrct_endonuc_typeI_TRD"/>
</dbReference>
<evidence type="ECO:0000259" key="4">
    <source>
        <dbReference type="Pfam" id="PF01420"/>
    </source>
</evidence>
<comment type="similarity">
    <text evidence="1">Belongs to the type-I restriction system S methylase family.</text>
</comment>
<keyword evidence="5" id="KW-0378">Hydrolase</keyword>
<dbReference type="GO" id="GO:0004519">
    <property type="term" value="F:endonuclease activity"/>
    <property type="evidence" value="ECO:0007669"/>
    <property type="project" value="UniProtKB-KW"/>
</dbReference>
<keyword evidence="6" id="KW-1185">Reference proteome</keyword>
<feature type="domain" description="Type I restriction modification DNA specificity" evidence="4">
    <location>
        <begin position="212"/>
        <end position="379"/>
    </location>
</feature>
<dbReference type="InterPro" id="IPR044946">
    <property type="entry name" value="Restrct_endonuc_typeI_TRD_sf"/>
</dbReference>
<name>A0ABX5N274_9LACO</name>
<proteinExistence type="inferred from homology"/>
<dbReference type="Proteomes" id="UP000247698">
    <property type="component" value="Unassembled WGS sequence"/>
</dbReference>
<protein>
    <submittedName>
        <fullName evidence="5">Restriction endonuclease subunit S</fullName>
    </submittedName>
</protein>
<sequence>MNEHKAVPNIRFKGFEDEWSEKKLDNVVAVIMGQSPSSSNYHDHQVNHSMILIQGNADIENNKIKPRLWTTQITKETIPNDIILTVRAPVGEVAKNDFDAVIGRGVAALRGNRFLYYYLENINQIGYWNRISTGSTFMSISSDDIKEVKISLPRCKEQKYIYTFFTKLDKLLDLQQQKIDKLELLKKALLQKLFPKHDAKVPELRFKDYDQEWEEKKFSSLYKKCNEKNNLSFGSNKIISVANMYYKKDNVKSDDNYMRTYNIFRLGDIAFEGHKSKKFTFGRFVENTIGDGIVSHVFEVFRPISNGDITYWKYAIHNEDFIARILMKSTVKATMMNNLIAKDFLKQRVPVPQLSEQQKIGNLLSKIDQLIELENKKLQNFQQVKKCLLQNMFVD</sequence>
<comment type="caution">
    <text evidence="5">The sequence shown here is derived from an EMBL/GenBank/DDBJ whole genome shotgun (WGS) entry which is preliminary data.</text>
</comment>
<feature type="domain" description="Type I restriction modification DNA specificity" evidence="4">
    <location>
        <begin position="17"/>
        <end position="183"/>
    </location>
</feature>
<dbReference type="PANTHER" id="PTHR30408">
    <property type="entry name" value="TYPE-1 RESTRICTION ENZYME ECOKI SPECIFICITY PROTEIN"/>
    <property type="match status" value="1"/>
</dbReference>
<dbReference type="SUPFAM" id="SSF116734">
    <property type="entry name" value="DNA methylase specificity domain"/>
    <property type="match status" value="2"/>
</dbReference>
<evidence type="ECO:0000256" key="2">
    <source>
        <dbReference type="ARBA" id="ARBA00022747"/>
    </source>
</evidence>
<keyword evidence="2" id="KW-0680">Restriction system</keyword>
<dbReference type="Pfam" id="PF01420">
    <property type="entry name" value="Methylase_S"/>
    <property type="match status" value="2"/>
</dbReference>
<dbReference type="PANTHER" id="PTHR30408:SF12">
    <property type="entry name" value="TYPE I RESTRICTION ENZYME MJAVIII SPECIFICITY SUBUNIT"/>
    <property type="match status" value="1"/>
</dbReference>
<evidence type="ECO:0000313" key="6">
    <source>
        <dbReference type="Proteomes" id="UP000247698"/>
    </source>
</evidence>
<dbReference type="RefSeq" id="WP_110445809.1">
    <property type="nucleotide sequence ID" value="NZ_QGLG01000002.1"/>
</dbReference>
<organism evidence="5 6">
    <name type="scientific">Lactobacillus melliventris</name>
    <dbReference type="NCBI Taxonomy" id="1218507"/>
    <lineage>
        <taxon>Bacteria</taxon>
        <taxon>Bacillati</taxon>
        <taxon>Bacillota</taxon>
        <taxon>Bacilli</taxon>
        <taxon>Lactobacillales</taxon>
        <taxon>Lactobacillaceae</taxon>
        <taxon>Lactobacillus</taxon>
    </lineage>
</organism>
<keyword evidence="5" id="KW-0540">Nuclease</keyword>
<dbReference type="EMBL" id="QGLG01000002">
    <property type="protein sequence ID" value="PXY84199.1"/>
    <property type="molecule type" value="Genomic_DNA"/>
</dbReference>
<dbReference type="InterPro" id="IPR052021">
    <property type="entry name" value="Type-I_RS_S_subunit"/>
</dbReference>
<reference evidence="5 6" key="1">
    <citation type="submission" date="2018-05" db="EMBL/GenBank/DDBJ databases">
        <title>Reference genomes for bee gut microbiota database.</title>
        <authorList>
            <person name="Ellegaard K.M."/>
        </authorList>
    </citation>
    <scope>NUCLEOTIDE SEQUENCE [LARGE SCALE GENOMIC DNA]</scope>
    <source>
        <strain evidence="5 6">ESL0184</strain>
    </source>
</reference>
<accession>A0ABX5N274</accession>
<gene>
    <name evidence="5" type="ORF">DK873_03320</name>
</gene>
<evidence type="ECO:0000313" key="5">
    <source>
        <dbReference type="EMBL" id="PXY84199.1"/>
    </source>
</evidence>
<keyword evidence="3" id="KW-0238">DNA-binding</keyword>
<evidence type="ECO:0000256" key="3">
    <source>
        <dbReference type="ARBA" id="ARBA00023125"/>
    </source>
</evidence>